<evidence type="ECO:0000313" key="2">
    <source>
        <dbReference type="Proteomes" id="UP000663722"/>
    </source>
</evidence>
<dbReference type="EMBL" id="CP061800">
    <property type="protein sequence ID" value="QTA91176.1"/>
    <property type="molecule type" value="Genomic_DNA"/>
</dbReference>
<keyword evidence="2" id="KW-1185">Reference proteome</keyword>
<protein>
    <submittedName>
        <fullName evidence="1">Uncharacterized protein</fullName>
    </submittedName>
</protein>
<dbReference type="Proteomes" id="UP000663722">
    <property type="component" value="Chromosome"/>
</dbReference>
<reference evidence="1" key="1">
    <citation type="journal article" date="2021" name="Microb. Physiol.">
        <title>Proteogenomic Insights into the Physiology of Marine, Sulfate-Reducing, Filamentous Desulfonema limicola and Desulfonema magnum.</title>
        <authorList>
            <person name="Schnaars V."/>
            <person name="Wohlbrand L."/>
            <person name="Scheve S."/>
            <person name="Hinrichs C."/>
            <person name="Reinhardt R."/>
            <person name="Rabus R."/>
        </authorList>
    </citation>
    <scope>NUCLEOTIDE SEQUENCE</scope>
    <source>
        <strain evidence="1">4be13</strain>
    </source>
</reference>
<gene>
    <name evidence="1" type="ORF">dnm_072410</name>
</gene>
<name>A0A975BT52_9BACT</name>
<dbReference type="KEGG" id="dmm:dnm_072410"/>
<proteinExistence type="predicted"/>
<evidence type="ECO:0000313" key="1">
    <source>
        <dbReference type="EMBL" id="QTA91176.1"/>
    </source>
</evidence>
<sequence>MKDALYSGYFVFGEIPKLIHADGTIKKIREMFPLFGYIEHLTNSYFHQQTTAAENQAASLL</sequence>
<organism evidence="1 2">
    <name type="scientific">Desulfonema magnum</name>
    <dbReference type="NCBI Taxonomy" id="45655"/>
    <lineage>
        <taxon>Bacteria</taxon>
        <taxon>Pseudomonadati</taxon>
        <taxon>Thermodesulfobacteriota</taxon>
        <taxon>Desulfobacteria</taxon>
        <taxon>Desulfobacterales</taxon>
        <taxon>Desulfococcaceae</taxon>
        <taxon>Desulfonema</taxon>
    </lineage>
</organism>
<dbReference type="AlphaFoldDB" id="A0A975BT52"/>
<accession>A0A975BT52</accession>